<feature type="active site" description="Charge relay system" evidence="3">
    <location>
        <position position="237"/>
    </location>
</feature>
<comment type="similarity">
    <text evidence="1">Belongs to the peptidase S66 family.</text>
</comment>
<feature type="domain" description="LD-carboxypeptidase N-terminal" evidence="4">
    <location>
        <begin position="13"/>
        <end position="132"/>
    </location>
</feature>
<evidence type="ECO:0000259" key="4">
    <source>
        <dbReference type="Pfam" id="PF02016"/>
    </source>
</evidence>
<dbReference type="AlphaFoldDB" id="A0A9D1L3D8"/>
<dbReference type="SUPFAM" id="SSF52317">
    <property type="entry name" value="Class I glutamine amidotransferase-like"/>
    <property type="match status" value="1"/>
</dbReference>
<dbReference type="InterPro" id="IPR027461">
    <property type="entry name" value="Carboxypeptidase_A_C_sf"/>
</dbReference>
<organism evidence="6 7">
    <name type="scientific">Candidatus Fimihabitans intestinipullorum</name>
    <dbReference type="NCBI Taxonomy" id="2840820"/>
    <lineage>
        <taxon>Bacteria</taxon>
        <taxon>Bacillati</taxon>
        <taxon>Mycoplasmatota</taxon>
        <taxon>Mycoplasmatota incertae sedis</taxon>
        <taxon>Candidatus Fimihabitans</taxon>
    </lineage>
</organism>
<dbReference type="GO" id="GO:0016787">
    <property type="term" value="F:hydrolase activity"/>
    <property type="evidence" value="ECO:0007669"/>
    <property type="project" value="UniProtKB-KW"/>
</dbReference>
<dbReference type="PANTHER" id="PTHR30237">
    <property type="entry name" value="MURAMOYLTETRAPEPTIDE CARBOXYPEPTIDASE"/>
    <property type="match status" value="1"/>
</dbReference>
<dbReference type="Proteomes" id="UP000824087">
    <property type="component" value="Unassembled WGS sequence"/>
</dbReference>
<dbReference type="InterPro" id="IPR040921">
    <property type="entry name" value="Peptidase_S66C"/>
</dbReference>
<evidence type="ECO:0000259" key="5">
    <source>
        <dbReference type="Pfam" id="PF17676"/>
    </source>
</evidence>
<keyword evidence="2" id="KW-0378">Hydrolase</keyword>
<dbReference type="InterPro" id="IPR029062">
    <property type="entry name" value="Class_I_gatase-like"/>
</dbReference>
<feature type="active site" description="Charge relay system" evidence="3">
    <location>
        <position position="304"/>
    </location>
</feature>
<evidence type="ECO:0000313" key="6">
    <source>
        <dbReference type="EMBL" id="HIU22625.1"/>
    </source>
</evidence>
<feature type="domain" description="LD-carboxypeptidase C-terminal" evidence="5">
    <location>
        <begin position="198"/>
        <end position="315"/>
    </location>
</feature>
<dbReference type="InterPro" id="IPR003507">
    <property type="entry name" value="S66_fam"/>
</dbReference>
<feature type="active site" description="Nucleophile" evidence="3">
    <location>
        <position position="113"/>
    </location>
</feature>
<name>A0A9D1L3D8_9BACT</name>
<evidence type="ECO:0000313" key="7">
    <source>
        <dbReference type="Proteomes" id="UP000824087"/>
    </source>
</evidence>
<dbReference type="CDD" id="cd07062">
    <property type="entry name" value="Peptidase_S66_mccF_like"/>
    <property type="match status" value="1"/>
</dbReference>
<dbReference type="InterPro" id="IPR040449">
    <property type="entry name" value="Peptidase_S66_N"/>
</dbReference>
<evidence type="ECO:0000256" key="1">
    <source>
        <dbReference type="ARBA" id="ARBA00010233"/>
    </source>
</evidence>
<evidence type="ECO:0000256" key="2">
    <source>
        <dbReference type="ARBA" id="ARBA00022801"/>
    </source>
</evidence>
<reference evidence="6" key="2">
    <citation type="journal article" date="2021" name="PeerJ">
        <title>Extensive microbial diversity within the chicken gut microbiome revealed by metagenomics and culture.</title>
        <authorList>
            <person name="Gilroy R."/>
            <person name="Ravi A."/>
            <person name="Getino M."/>
            <person name="Pursley I."/>
            <person name="Horton D.L."/>
            <person name="Alikhan N.F."/>
            <person name="Baker D."/>
            <person name="Gharbi K."/>
            <person name="Hall N."/>
            <person name="Watson M."/>
            <person name="Adriaenssens E.M."/>
            <person name="Foster-Nyarko E."/>
            <person name="Jarju S."/>
            <person name="Secka A."/>
            <person name="Antonio M."/>
            <person name="Oren A."/>
            <person name="Chaudhuri R.R."/>
            <person name="La Ragione R."/>
            <person name="Hildebrand F."/>
            <person name="Pallen M.J."/>
        </authorList>
    </citation>
    <scope>NUCLEOTIDE SEQUENCE</scope>
    <source>
        <strain evidence="6">CHK197-8231</strain>
    </source>
</reference>
<dbReference type="Pfam" id="PF17676">
    <property type="entry name" value="Peptidase_S66C"/>
    <property type="match status" value="1"/>
</dbReference>
<accession>A0A9D1L3D8</accession>
<dbReference type="Pfam" id="PF02016">
    <property type="entry name" value="Peptidase_S66"/>
    <property type="match status" value="1"/>
</dbReference>
<dbReference type="PIRSF" id="PIRSF028757">
    <property type="entry name" value="LD-carboxypeptidase"/>
    <property type="match status" value="1"/>
</dbReference>
<dbReference type="SUPFAM" id="SSF141986">
    <property type="entry name" value="LD-carboxypeptidase A C-terminal domain-like"/>
    <property type="match status" value="1"/>
</dbReference>
<reference evidence="6" key="1">
    <citation type="submission" date="2020-10" db="EMBL/GenBank/DDBJ databases">
        <authorList>
            <person name="Gilroy R."/>
        </authorList>
    </citation>
    <scope>NUCLEOTIDE SEQUENCE</scope>
    <source>
        <strain evidence="6">CHK197-8231</strain>
    </source>
</reference>
<evidence type="ECO:0000256" key="3">
    <source>
        <dbReference type="PIRSR" id="PIRSR028757-1"/>
    </source>
</evidence>
<dbReference type="Gene3D" id="3.50.30.60">
    <property type="entry name" value="LD-carboxypeptidase A C-terminal domain-like"/>
    <property type="match status" value="1"/>
</dbReference>
<protein>
    <submittedName>
        <fullName evidence="6">LD-carboxypeptidase</fullName>
    </submittedName>
</protein>
<dbReference type="PANTHER" id="PTHR30237:SF5">
    <property type="entry name" value="CARBOXYPEPTIDASE VC_A0337-RELATED"/>
    <property type="match status" value="1"/>
</dbReference>
<dbReference type="EMBL" id="DVML01000022">
    <property type="protein sequence ID" value="HIU22625.1"/>
    <property type="molecule type" value="Genomic_DNA"/>
</dbReference>
<sequence>MIYPKFLQPGSQILVISPSDGNSEPLAESRITMAANKFEKRGYSVLLGKDIFHSEKSRSADALKRVEEIHNGISDSNIQLLIASAGGEYAMEILPYLDFSIVRKNPTWIQGFSDVTILTYTVTTVCDIATLYASNFKDFSMEKLHPTLINNLEILNGRIVEQSSAKMYQDQYIEYVDGNEGYRLTRPVKWKGNPCHMEGRLLGGCIDVLSNIVGTPYDHTKEFIEKYQEDGMLWYLENCELSEAEFTRVLWKMRECGWFEHTNGILFGRSTVDETLWEQSPSEIVDEQLGKYHIPCLFDIDLGHKPPRMTFINGAYGIVDWDGKEGKFQQILK</sequence>
<dbReference type="Gene3D" id="3.40.50.10740">
    <property type="entry name" value="Class I glutamine amidotransferase-like"/>
    <property type="match status" value="1"/>
</dbReference>
<comment type="caution">
    <text evidence="6">The sequence shown here is derived from an EMBL/GenBank/DDBJ whole genome shotgun (WGS) entry which is preliminary data.</text>
</comment>
<gene>
    <name evidence="6" type="ORF">IAD49_03490</name>
</gene>
<proteinExistence type="inferred from homology"/>
<dbReference type="InterPro" id="IPR027478">
    <property type="entry name" value="LdcA_N"/>
</dbReference>